<feature type="transmembrane region" description="Helical" evidence="1">
    <location>
        <begin position="7"/>
        <end position="25"/>
    </location>
</feature>
<name>A0A0G1IGC4_9BACT</name>
<reference evidence="3 4" key="1">
    <citation type="journal article" date="2015" name="Nature">
        <title>rRNA introns, odd ribosomes, and small enigmatic genomes across a large radiation of phyla.</title>
        <authorList>
            <person name="Brown C.T."/>
            <person name="Hug L.A."/>
            <person name="Thomas B.C."/>
            <person name="Sharon I."/>
            <person name="Castelle C.J."/>
            <person name="Singh A."/>
            <person name="Wilkins M.J."/>
            <person name="Williams K.H."/>
            <person name="Banfield J.F."/>
        </authorList>
    </citation>
    <scope>NUCLEOTIDE SEQUENCE [LARGE SCALE GENOMIC DNA]</scope>
</reference>
<dbReference type="Pfam" id="PF13472">
    <property type="entry name" value="Lipase_GDSL_2"/>
    <property type="match status" value="1"/>
</dbReference>
<dbReference type="InterPro" id="IPR013830">
    <property type="entry name" value="SGNH_hydro"/>
</dbReference>
<accession>A0A0G1IGC4</accession>
<dbReference type="PANTHER" id="PTHR30383:SF24">
    <property type="entry name" value="THIOESTERASE 1_PROTEASE 1_LYSOPHOSPHOLIPASE L1"/>
    <property type="match status" value="1"/>
</dbReference>
<keyword evidence="1" id="KW-1133">Transmembrane helix</keyword>
<organism evidence="3 4">
    <name type="scientific">Candidatus Giovannonibacteria bacterium GW2011_GWA1_44_25</name>
    <dbReference type="NCBI Taxonomy" id="1618645"/>
    <lineage>
        <taxon>Bacteria</taxon>
        <taxon>Candidatus Giovannoniibacteriota</taxon>
    </lineage>
</organism>
<dbReference type="Proteomes" id="UP000034087">
    <property type="component" value="Unassembled WGS sequence"/>
</dbReference>
<proteinExistence type="predicted"/>
<dbReference type="Gene3D" id="3.40.50.1110">
    <property type="entry name" value="SGNH hydrolase"/>
    <property type="match status" value="1"/>
</dbReference>
<feature type="domain" description="SGNH hydrolase-type esterase" evidence="2">
    <location>
        <begin position="43"/>
        <end position="193"/>
    </location>
</feature>
<evidence type="ECO:0000259" key="2">
    <source>
        <dbReference type="Pfam" id="PF13472"/>
    </source>
</evidence>
<dbReference type="AlphaFoldDB" id="A0A0G1IGC4"/>
<keyword evidence="1" id="KW-0812">Transmembrane</keyword>
<comment type="caution">
    <text evidence="3">The sequence shown here is derived from an EMBL/GenBank/DDBJ whole genome shotgun (WGS) entry which is preliminary data.</text>
</comment>
<dbReference type="PANTHER" id="PTHR30383">
    <property type="entry name" value="THIOESTERASE 1/PROTEASE 1/LYSOPHOSPHOLIPASE L1"/>
    <property type="match status" value="1"/>
</dbReference>
<keyword evidence="1" id="KW-0472">Membrane</keyword>
<dbReference type="InterPro" id="IPR051532">
    <property type="entry name" value="Ester_Hydrolysis_Enzymes"/>
</dbReference>
<protein>
    <submittedName>
        <fullName evidence="3">Putative lipase, GDSL-type</fullName>
    </submittedName>
</protein>
<evidence type="ECO:0000256" key="1">
    <source>
        <dbReference type="SAM" id="Phobius"/>
    </source>
</evidence>
<evidence type="ECO:0000313" key="4">
    <source>
        <dbReference type="Proteomes" id="UP000034087"/>
    </source>
</evidence>
<dbReference type="InterPro" id="IPR036514">
    <property type="entry name" value="SGNH_hydro_sf"/>
</dbReference>
<evidence type="ECO:0000313" key="3">
    <source>
        <dbReference type="EMBL" id="KKT58441.1"/>
    </source>
</evidence>
<dbReference type="GO" id="GO:0004622">
    <property type="term" value="F:phosphatidylcholine lysophospholipase activity"/>
    <property type="evidence" value="ECO:0007669"/>
    <property type="project" value="TreeGrafter"/>
</dbReference>
<dbReference type="SUPFAM" id="SSF52266">
    <property type="entry name" value="SGNH hydrolase"/>
    <property type="match status" value="1"/>
</dbReference>
<dbReference type="EMBL" id="LCIR01000034">
    <property type="protein sequence ID" value="KKT58441.1"/>
    <property type="molecule type" value="Genomic_DNA"/>
</dbReference>
<gene>
    <name evidence="3" type="ORF">UW53_C0034G0008</name>
</gene>
<sequence length="207" mass="22422">MLSKRNTLIGAFIASGAIFLFWWFFTDTYAIKNYPSSGETVIAFGDSLVRGVGSTEGSDFVSLLSARINTPIINLGHPGDTTAEAFVRIDDVLSRDPKVVMVLLGGNDFLKRVPKHEMLSNLEKIITTIQNKGAVVILLGVRGGLITDSYESDLRSLAEKTGSAYVSNVLKGLIGSPKYMDDSIHPNNAGHAIIADHIYPVLLKVLN</sequence>